<protein>
    <submittedName>
        <fullName evidence="1">Uncharacterized protein</fullName>
    </submittedName>
</protein>
<proteinExistence type="predicted"/>
<dbReference type="EMBL" id="VSSQ01029432">
    <property type="protein sequence ID" value="MPM79573.1"/>
    <property type="molecule type" value="Genomic_DNA"/>
</dbReference>
<gene>
    <name evidence="1" type="ORF">SDC9_126612</name>
</gene>
<sequence>MPCRCNSASVASASQTNTAADAYTNNSGHGAHDGFRRDDAYQRAPMAAVQGTSTNNNNNAAFNRCGRRDGTNAIAGVSTTNDNNRCRTSFWPVFAVVPNNSSNDHGGHGYGGHGGRGGQVGGQVGGGNYSNCCNRRGFFH</sequence>
<evidence type="ECO:0000313" key="1">
    <source>
        <dbReference type="EMBL" id="MPM79573.1"/>
    </source>
</evidence>
<dbReference type="AlphaFoldDB" id="A0A645CRN8"/>
<accession>A0A645CRN8</accession>
<reference evidence="1" key="1">
    <citation type="submission" date="2019-08" db="EMBL/GenBank/DDBJ databases">
        <authorList>
            <person name="Kucharzyk K."/>
            <person name="Murdoch R.W."/>
            <person name="Higgins S."/>
            <person name="Loffler F."/>
        </authorList>
    </citation>
    <scope>NUCLEOTIDE SEQUENCE</scope>
</reference>
<organism evidence="1">
    <name type="scientific">bioreactor metagenome</name>
    <dbReference type="NCBI Taxonomy" id="1076179"/>
    <lineage>
        <taxon>unclassified sequences</taxon>
        <taxon>metagenomes</taxon>
        <taxon>ecological metagenomes</taxon>
    </lineage>
</organism>
<name>A0A645CRN8_9ZZZZ</name>
<comment type="caution">
    <text evidence="1">The sequence shown here is derived from an EMBL/GenBank/DDBJ whole genome shotgun (WGS) entry which is preliminary data.</text>
</comment>